<gene>
    <name evidence="2" type="ORF">PHLCEN_2v9334</name>
</gene>
<organism evidence="2 3">
    <name type="scientific">Hermanssonia centrifuga</name>
    <dbReference type="NCBI Taxonomy" id="98765"/>
    <lineage>
        <taxon>Eukaryota</taxon>
        <taxon>Fungi</taxon>
        <taxon>Dikarya</taxon>
        <taxon>Basidiomycota</taxon>
        <taxon>Agaricomycotina</taxon>
        <taxon>Agaricomycetes</taxon>
        <taxon>Polyporales</taxon>
        <taxon>Meruliaceae</taxon>
        <taxon>Hermanssonia</taxon>
    </lineage>
</organism>
<protein>
    <submittedName>
        <fullName evidence="2">Uncharacterized protein</fullName>
    </submittedName>
</protein>
<feature type="region of interest" description="Disordered" evidence="1">
    <location>
        <begin position="23"/>
        <end position="64"/>
    </location>
</feature>
<keyword evidence="3" id="KW-1185">Reference proteome</keyword>
<dbReference type="AlphaFoldDB" id="A0A2R6NR10"/>
<sequence>MLPLQPTPRGQHRGSRLVIETGVITGPSSGPLRSGRLIVNDSSRAPSRKRTRTTMEDPQPAIPTSPVLNNTWSEQQNDEGAATNMRVETMGELSEGVVAVEIPMTVPVVDAENVERLHALYGVDVSSLGVPSAATGNLVGAEYWYALCAAGTAFRLDSFLYVLQDWDHKESMLKVSYCIPMIKCTYLRLL</sequence>
<comment type="caution">
    <text evidence="2">The sequence shown here is derived from an EMBL/GenBank/DDBJ whole genome shotgun (WGS) entry which is preliminary data.</text>
</comment>
<evidence type="ECO:0000256" key="1">
    <source>
        <dbReference type="SAM" id="MobiDB-lite"/>
    </source>
</evidence>
<evidence type="ECO:0000313" key="3">
    <source>
        <dbReference type="Proteomes" id="UP000186601"/>
    </source>
</evidence>
<dbReference type="Proteomes" id="UP000186601">
    <property type="component" value="Unassembled WGS sequence"/>
</dbReference>
<proteinExistence type="predicted"/>
<accession>A0A2R6NR10</accession>
<evidence type="ECO:0000313" key="2">
    <source>
        <dbReference type="EMBL" id="PSR75080.1"/>
    </source>
</evidence>
<reference evidence="2 3" key="1">
    <citation type="submission" date="2018-02" db="EMBL/GenBank/DDBJ databases">
        <title>Genome sequence of the basidiomycete white-rot fungus Phlebia centrifuga.</title>
        <authorList>
            <person name="Granchi Z."/>
            <person name="Peng M."/>
            <person name="de Vries R.P."/>
            <person name="Hilden K."/>
            <person name="Makela M.R."/>
            <person name="Grigoriev I."/>
            <person name="Riley R."/>
        </authorList>
    </citation>
    <scope>NUCLEOTIDE SEQUENCE [LARGE SCALE GENOMIC DNA]</scope>
    <source>
        <strain evidence="2 3">FBCC195</strain>
    </source>
</reference>
<dbReference type="OrthoDB" id="5598737at2759"/>
<name>A0A2R6NR10_9APHY</name>
<dbReference type="EMBL" id="MLYV02000933">
    <property type="protein sequence ID" value="PSR75080.1"/>
    <property type="molecule type" value="Genomic_DNA"/>
</dbReference>